<evidence type="ECO:0000256" key="6">
    <source>
        <dbReference type="RuleBase" id="RU368030"/>
    </source>
</evidence>
<keyword evidence="2 6" id="KW-0488">Methylation</keyword>
<dbReference type="KEGG" id="salm:D0Y50_00695"/>
<dbReference type="PANTHER" id="PTHR38779">
    <property type="entry name" value="TYPE II SECRETION SYSTEM PROTEIN I-RELATED"/>
    <property type="match status" value="1"/>
</dbReference>
<comment type="function">
    <text evidence="6">Component of the type II secretion system required for the energy-dependent secretion of extracellular factors such as proteases and toxins from the periplasm.</text>
</comment>
<dbReference type="GO" id="GO:0015628">
    <property type="term" value="P:protein secretion by the type II secretion system"/>
    <property type="evidence" value="ECO:0007669"/>
    <property type="project" value="UniProtKB-UniRule"/>
</dbReference>
<evidence type="ECO:0000259" key="7">
    <source>
        <dbReference type="Pfam" id="PF02501"/>
    </source>
</evidence>
<keyword evidence="9" id="KW-1185">Reference proteome</keyword>
<evidence type="ECO:0000313" key="9">
    <source>
        <dbReference type="Proteomes" id="UP000262073"/>
    </source>
</evidence>
<evidence type="ECO:0000256" key="5">
    <source>
        <dbReference type="ARBA" id="ARBA00023136"/>
    </source>
</evidence>
<dbReference type="SUPFAM" id="SSF54523">
    <property type="entry name" value="Pili subunits"/>
    <property type="match status" value="1"/>
</dbReference>
<dbReference type="NCBIfam" id="TIGR01707">
    <property type="entry name" value="gspI"/>
    <property type="match status" value="1"/>
</dbReference>
<evidence type="ECO:0000256" key="3">
    <source>
        <dbReference type="ARBA" id="ARBA00022692"/>
    </source>
</evidence>
<comment type="similarity">
    <text evidence="6">Belongs to the GSP I family.</text>
</comment>
<dbReference type="Gene3D" id="3.30.1300.30">
    <property type="entry name" value="GSPII I/J protein-like"/>
    <property type="match status" value="1"/>
</dbReference>
<dbReference type="AlphaFoldDB" id="A0A346NS31"/>
<keyword evidence="6" id="KW-1003">Cell membrane</keyword>
<dbReference type="GO" id="GO:0005886">
    <property type="term" value="C:plasma membrane"/>
    <property type="evidence" value="ECO:0007669"/>
    <property type="project" value="UniProtKB-SubCell"/>
</dbReference>
<comment type="PTM">
    <text evidence="6">Cleaved by prepilin peptidase.</text>
</comment>
<name>A0A346NS31_9ALTE</name>
<accession>A0A346NS31</accession>
<gene>
    <name evidence="8" type="primary">gspI</name>
    <name evidence="8" type="ORF">D0Y50_00695</name>
</gene>
<evidence type="ECO:0000313" key="8">
    <source>
        <dbReference type="EMBL" id="AXR08338.1"/>
    </source>
</evidence>
<keyword evidence="5" id="KW-0472">Membrane</keyword>
<comment type="subcellular location">
    <subcellularLocation>
        <location evidence="6">Cell inner membrane</location>
        <topology evidence="6">Single-pass membrane protein</topology>
    </subcellularLocation>
    <subcellularLocation>
        <location evidence="1">Membrane</location>
        <topology evidence="1">Single-pass membrane protein</topology>
    </subcellularLocation>
</comment>
<dbReference type="InterPro" id="IPR045584">
    <property type="entry name" value="Pilin-like"/>
</dbReference>
<organism evidence="8 9">
    <name type="scientific">Salinimonas sediminis</name>
    <dbReference type="NCBI Taxonomy" id="2303538"/>
    <lineage>
        <taxon>Bacteria</taxon>
        <taxon>Pseudomonadati</taxon>
        <taxon>Pseudomonadota</taxon>
        <taxon>Gammaproteobacteria</taxon>
        <taxon>Alteromonadales</taxon>
        <taxon>Alteromonadaceae</taxon>
        <taxon>Alteromonas/Salinimonas group</taxon>
        <taxon>Salinimonas</taxon>
    </lineage>
</organism>
<dbReference type="InterPro" id="IPR010052">
    <property type="entry name" value="T2SS_protein-GspI"/>
</dbReference>
<dbReference type="EMBL" id="CP031769">
    <property type="protein sequence ID" value="AXR08338.1"/>
    <property type="molecule type" value="Genomic_DNA"/>
</dbReference>
<protein>
    <recommendedName>
        <fullName evidence="6">Type II secretion system protein I</fullName>
        <shortName evidence="6">T2SS minor pseudopilin I</shortName>
    </recommendedName>
</protein>
<evidence type="ECO:0000256" key="1">
    <source>
        <dbReference type="ARBA" id="ARBA00004167"/>
    </source>
</evidence>
<dbReference type="RefSeq" id="WP_108567811.1">
    <property type="nucleotide sequence ID" value="NZ_CP031769.1"/>
</dbReference>
<keyword evidence="3" id="KW-0812">Transmembrane</keyword>
<proteinExistence type="inferred from homology"/>
<dbReference type="Proteomes" id="UP000262073">
    <property type="component" value="Chromosome"/>
</dbReference>
<feature type="domain" description="Type II secretion system protein GspI C-terminal" evidence="7">
    <location>
        <begin position="35"/>
        <end position="112"/>
    </location>
</feature>
<dbReference type="GO" id="GO:0015627">
    <property type="term" value="C:type II protein secretion system complex"/>
    <property type="evidence" value="ECO:0007669"/>
    <property type="project" value="UniProtKB-UniRule"/>
</dbReference>
<dbReference type="Pfam" id="PF02501">
    <property type="entry name" value="T2SSI"/>
    <property type="match status" value="1"/>
</dbReference>
<reference evidence="8 9" key="1">
    <citation type="submission" date="2018-08" db="EMBL/GenBank/DDBJ databases">
        <title>Salinimonas sediminis sp. nov., a piezophilic bacterium isolated from a deep-sea sediment sample from the New Britain Trench.</title>
        <authorList>
            <person name="Cao J."/>
        </authorList>
    </citation>
    <scope>NUCLEOTIDE SEQUENCE [LARGE SCALE GENOMIC DNA]</scope>
    <source>
        <strain evidence="8 9">N102</strain>
    </source>
</reference>
<sequence length="123" mass="13590">MTLLEVMVALFIFALAGTAVMKAATEHLAGVGDIEEVTFATWVASNQLNRLKLSSQWPPKNNQKGSVEMADRTWYWQQRIAKTNDDNLRQVEMVVGLDETYQNSITSVINYVTRPAQVSGGGG</sequence>
<keyword evidence="6" id="KW-0997">Cell inner membrane</keyword>
<keyword evidence="4" id="KW-1133">Transmembrane helix</keyword>
<comment type="subunit">
    <text evidence="6">Type II secretion is composed of four main components: the outer membrane complex, the inner membrane complex, the cytoplasmic secretion ATPase and the periplasm-spanning pseudopilus.</text>
</comment>
<dbReference type="PANTHER" id="PTHR38779:SF2">
    <property type="entry name" value="TYPE II SECRETION SYSTEM PROTEIN I-RELATED"/>
    <property type="match status" value="1"/>
</dbReference>
<dbReference type="InterPro" id="IPR003413">
    <property type="entry name" value="T2SS_GspI_C"/>
</dbReference>
<dbReference type="OrthoDB" id="6121517at2"/>
<evidence type="ECO:0000256" key="4">
    <source>
        <dbReference type="ARBA" id="ARBA00022989"/>
    </source>
</evidence>
<evidence type="ECO:0000256" key="2">
    <source>
        <dbReference type="ARBA" id="ARBA00022481"/>
    </source>
</evidence>